<reference evidence="9" key="2">
    <citation type="submission" date="2020-04" db="EMBL/GenBank/DDBJ databases">
        <authorList>
            <consortium name="NCBI Genome Project"/>
        </authorList>
    </citation>
    <scope>NUCLEOTIDE SEQUENCE</scope>
    <source>
        <strain evidence="9">CBS 342.82</strain>
    </source>
</reference>
<dbReference type="Proteomes" id="UP000504637">
    <property type="component" value="Unplaced"/>
</dbReference>
<sequence length="430" mass="46900">MESHSAASLSSQAFQPDRKSEDASDVTDDPAVRSESAVHLPTRLSVQGLDAHEKPHDAQASGTTVNDPHFKVVFEDNDPGNPKNWSAVLKAWITLQLGLLALVGSLGSSIVSPAFDVLSNEFGISREAAVLAVALYILGFALGPMMWGPISEVYGRKWSMLPAIVVLALFSIGSATSQNAQSFFVTRFFAGLFASAPVSNVSAALGDIYEAKRRGVAMSFYSIMVVGGPCLGPIIGSGIVVNPHLGWRWTEYIEAILALFVAFVTLIGMPEIYAPVLLKRKAQRVRKETDDDRYWHPHEAVKITPRNVVTKYFSRPLLMLLTEPTVTCIALYASFVYANLYLFLEVFPIVFQEMRGYGPVVSTLPFLGLFTGTVLAIGINIANQPRYIKAVEKNNGKPVPEARLPPLFVGSALFVSLAVFNPSYYHMAIN</sequence>
<dbReference type="Pfam" id="PF07690">
    <property type="entry name" value="MFS_1"/>
    <property type="match status" value="1"/>
</dbReference>
<feature type="domain" description="Major facilitator superfamily (MFS) profile" evidence="7">
    <location>
        <begin position="93"/>
        <end position="430"/>
    </location>
</feature>
<dbReference type="RefSeq" id="XP_033464726.1">
    <property type="nucleotide sequence ID" value="XM_033603770.1"/>
</dbReference>
<organism evidence="9">
    <name type="scientific">Dissoconium aciculare CBS 342.82</name>
    <dbReference type="NCBI Taxonomy" id="1314786"/>
    <lineage>
        <taxon>Eukaryota</taxon>
        <taxon>Fungi</taxon>
        <taxon>Dikarya</taxon>
        <taxon>Ascomycota</taxon>
        <taxon>Pezizomycotina</taxon>
        <taxon>Dothideomycetes</taxon>
        <taxon>Dothideomycetidae</taxon>
        <taxon>Mycosphaerellales</taxon>
        <taxon>Dissoconiaceae</taxon>
        <taxon>Dissoconium</taxon>
    </lineage>
</organism>
<dbReference type="InterPro" id="IPR011701">
    <property type="entry name" value="MFS"/>
</dbReference>
<dbReference type="AlphaFoldDB" id="A0A6J3MIE5"/>
<feature type="transmembrane region" description="Helical" evidence="6">
    <location>
        <begin position="220"/>
        <end position="240"/>
    </location>
</feature>
<accession>A0A6J3MIE5</accession>
<evidence type="ECO:0000256" key="2">
    <source>
        <dbReference type="ARBA" id="ARBA00022692"/>
    </source>
</evidence>
<dbReference type="PANTHER" id="PTHR23502">
    <property type="entry name" value="MAJOR FACILITATOR SUPERFAMILY"/>
    <property type="match status" value="1"/>
</dbReference>
<proteinExistence type="predicted"/>
<feature type="transmembrane region" description="Helical" evidence="6">
    <location>
        <begin position="159"/>
        <end position="176"/>
    </location>
</feature>
<dbReference type="InterPro" id="IPR036259">
    <property type="entry name" value="MFS_trans_sf"/>
</dbReference>
<dbReference type="Gene3D" id="1.20.1250.20">
    <property type="entry name" value="MFS general substrate transporter like domains"/>
    <property type="match status" value="1"/>
</dbReference>
<keyword evidence="4 6" id="KW-0472">Membrane</keyword>
<keyword evidence="2 6" id="KW-0812">Transmembrane</keyword>
<gene>
    <name evidence="9" type="ORF">K489DRAFT_375821</name>
</gene>
<evidence type="ECO:0000256" key="6">
    <source>
        <dbReference type="SAM" id="Phobius"/>
    </source>
</evidence>
<feature type="non-terminal residue" evidence="9">
    <location>
        <position position="430"/>
    </location>
</feature>
<evidence type="ECO:0000313" key="9">
    <source>
        <dbReference type="RefSeq" id="XP_033464726.1"/>
    </source>
</evidence>
<reference evidence="9" key="3">
    <citation type="submission" date="2025-08" db="UniProtKB">
        <authorList>
            <consortium name="RefSeq"/>
        </authorList>
    </citation>
    <scope>IDENTIFICATION</scope>
    <source>
        <strain evidence="9">CBS 342.82</strain>
    </source>
</reference>
<evidence type="ECO:0000256" key="5">
    <source>
        <dbReference type="SAM" id="MobiDB-lite"/>
    </source>
</evidence>
<feature type="transmembrane region" description="Helical" evidence="6">
    <location>
        <begin position="252"/>
        <end position="278"/>
    </location>
</feature>
<evidence type="ECO:0000256" key="3">
    <source>
        <dbReference type="ARBA" id="ARBA00022989"/>
    </source>
</evidence>
<evidence type="ECO:0000256" key="4">
    <source>
        <dbReference type="ARBA" id="ARBA00023136"/>
    </source>
</evidence>
<feature type="transmembrane region" description="Helical" evidence="6">
    <location>
        <begin position="317"/>
        <end position="344"/>
    </location>
</feature>
<comment type="subcellular location">
    <subcellularLocation>
        <location evidence="1">Membrane</location>
        <topology evidence="1">Multi-pass membrane protein</topology>
    </subcellularLocation>
</comment>
<dbReference type="GeneID" id="54361570"/>
<feature type="transmembrane region" description="Helical" evidence="6">
    <location>
        <begin position="364"/>
        <end position="383"/>
    </location>
</feature>
<feature type="region of interest" description="Disordered" evidence="5">
    <location>
        <begin position="1"/>
        <end position="37"/>
    </location>
</feature>
<dbReference type="SUPFAM" id="SSF103473">
    <property type="entry name" value="MFS general substrate transporter"/>
    <property type="match status" value="1"/>
</dbReference>
<evidence type="ECO:0000259" key="7">
    <source>
        <dbReference type="PROSITE" id="PS50850"/>
    </source>
</evidence>
<dbReference type="GO" id="GO:0022857">
    <property type="term" value="F:transmembrane transporter activity"/>
    <property type="evidence" value="ECO:0007669"/>
    <property type="project" value="InterPro"/>
</dbReference>
<evidence type="ECO:0000256" key="1">
    <source>
        <dbReference type="ARBA" id="ARBA00004141"/>
    </source>
</evidence>
<feature type="transmembrane region" description="Helical" evidence="6">
    <location>
        <begin position="87"/>
        <end position="108"/>
    </location>
</feature>
<keyword evidence="3 6" id="KW-1133">Transmembrane helix</keyword>
<dbReference type="PROSITE" id="PS50850">
    <property type="entry name" value="MFS"/>
    <property type="match status" value="1"/>
</dbReference>
<feature type="transmembrane region" description="Helical" evidence="6">
    <location>
        <begin position="188"/>
        <end position="208"/>
    </location>
</feature>
<reference evidence="9" key="1">
    <citation type="submission" date="2020-01" db="EMBL/GenBank/DDBJ databases">
        <authorList>
            <consortium name="DOE Joint Genome Institute"/>
            <person name="Haridas S."/>
            <person name="Albert R."/>
            <person name="Binder M."/>
            <person name="Bloem J."/>
            <person name="Labutti K."/>
            <person name="Salamov A."/>
            <person name="Andreopoulos B."/>
            <person name="Baker S.E."/>
            <person name="Barry K."/>
            <person name="Bills G."/>
            <person name="Bluhm B.H."/>
            <person name="Cannon C."/>
            <person name="Castanera R."/>
            <person name="Culley D.E."/>
            <person name="Daum C."/>
            <person name="Ezra D."/>
            <person name="Gonzalez J.B."/>
            <person name="Henrissat B."/>
            <person name="Kuo A."/>
            <person name="Liang C."/>
            <person name="Lipzen A."/>
            <person name="Lutzoni F."/>
            <person name="Magnuson J."/>
            <person name="Mondo S."/>
            <person name="Nolan M."/>
            <person name="Ohm R."/>
            <person name="Pangilinan J."/>
            <person name="Park H.-J."/>
            <person name="Ramirez L."/>
            <person name="Alfaro M."/>
            <person name="Sun H."/>
            <person name="Tritt A."/>
            <person name="Yoshinaga Y."/>
            <person name="Zwiers L.-H."/>
            <person name="Turgeon B.G."/>
            <person name="Goodwin S.B."/>
            <person name="Spatafora J.W."/>
            <person name="Crous P.W."/>
            <person name="Grigoriev I.V."/>
        </authorList>
    </citation>
    <scope>NUCLEOTIDE SEQUENCE</scope>
    <source>
        <strain evidence="9">CBS 342.82</strain>
    </source>
</reference>
<name>A0A6J3MIE5_9PEZI</name>
<dbReference type="PANTHER" id="PTHR23502:SF49">
    <property type="entry name" value="MAJOR FACILITATOR SUPERFAMILY (MFS) PROFILE DOMAIN-CONTAINING PROTEIN"/>
    <property type="match status" value="1"/>
</dbReference>
<keyword evidence="8" id="KW-1185">Reference proteome</keyword>
<protein>
    <submittedName>
        <fullName evidence="9">MFS general substrate transporter</fullName>
    </submittedName>
</protein>
<dbReference type="GO" id="GO:0005886">
    <property type="term" value="C:plasma membrane"/>
    <property type="evidence" value="ECO:0007669"/>
    <property type="project" value="TreeGrafter"/>
</dbReference>
<feature type="compositionally biased region" description="Polar residues" evidence="5">
    <location>
        <begin position="1"/>
        <end position="14"/>
    </location>
</feature>
<feature type="transmembrane region" description="Helical" evidence="6">
    <location>
        <begin position="128"/>
        <end position="147"/>
    </location>
</feature>
<evidence type="ECO:0000313" key="8">
    <source>
        <dbReference type="Proteomes" id="UP000504637"/>
    </source>
</evidence>
<feature type="transmembrane region" description="Helical" evidence="6">
    <location>
        <begin position="404"/>
        <end position="425"/>
    </location>
</feature>
<dbReference type="InterPro" id="IPR020846">
    <property type="entry name" value="MFS_dom"/>
</dbReference>
<dbReference type="OrthoDB" id="9986881at2759"/>